<keyword evidence="2" id="KW-1185">Reference proteome</keyword>
<gene>
    <name evidence="1" type="ORF">J3R30DRAFT_3859791</name>
</gene>
<name>A0A9W8ZUS0_9AGAR</name>
<reference evidence="1" key="1">
    <citation type="submission" date="2022-08" db="EMBL/GenBank/DDBJ databases">
        <title>A Global Phylogenomic Analysis of the Shiitake Genus Lentinula.</title>
        <authorList>
            <consortium name="DOE Joint Genome Institute"/>
            <person name="Sierra-Patev S."/>
            <person name="Min B."/>
            <person name="Naranjo-Ortiz M."/>
            <person name="Looney B."/>
            <person name="Konkel Z."/>
            <person name="Slot J.C."/>
            <person name="Sakamoto Y."/>
            <person name="Steenwyk J.L."/>
            <person name="Rokas A."/>
            <person name="Carro J."/>
            <person name="Camarero S."/>
            <person name="Ferreira P."/>
            <person name="Molpeceres G."/>
            <person name="Ruiz-Duenas F.J."/>
            <person name="Serrano A."/>
            <person name="Henrissat B."/>
            <person name="Drula E."/>
            <person name="Hughes K.W."/>
            <person name="Mata J.L."/>
            <person name="Ishikawa N.K."/>
            <person name="Vargas-Isla R."/>
            <person name="Ushijima S."/>
            <person name="Smith C.A."/>
            <person name="Ahrendt S."/>
            <person name="Andreopoulos W."/>
            <person name="He G."/>
            <person name="Labutti K."/>
            <person name="Lipzen A."/>
            <person name="Ng V."/>
            <person name="Riley R."/>
            <person name="Sandor L."/>
            <person name="Barry K."/>
            <person name="Martinez A.T."/>
            <person name="Xiao Y."/>
            <person name="Gibbons J.G."/>
            <person name="Terashima K."/>
            <person name="Grigoriev I.V."/>
            <person name="Hibbett D.S."/>
        </authorList>
    </citation>
    <scope>NUCLEOTIDE SEQUENCE</scope>
    <source>
        <strain evidence="1">JLM2183</strain>
    </source>
</reference>
<dbReference type="OrthoDB" id="3067665at2759"/>
<sequence>MYESFLSGGGLRKKSSITCVRTSSPENHKFCLEGNLTFVEADKNGEEKMFLCPQFFGKPAPPPGYGTTALTLSSKKFTPQGWCTPPPHVLGHYTALGGHTILHEMTHMTFISSHALNPPRLPYVFMDSDWLLTLWDNPTSCIQSPTLARDLKKRWEAYQAAQTSGNFNHKMPPVPTSRNAENYADAAVEYFFAKKCSNFKPGSILGQTGLEL</sequence>
<evidence type="ECO:0000313" key="2">
    <source>
        <dbReference type="Proteomes" id="UP001150266"/>
    </source>
</evidence>
<dbReference type="Proteomes" id="UP001150266">
    <property type="component" value="Unassembled WGS sequence"/>
</dbReference>
<dbReference type="EMBL" id="JAOTPV010000055">
    <property type="protein sequence ID" value="KAJ4466275.1"/>
    <property type="molecule type" value="Genomic_DNA"/>
</dbReference>
<dbReference type="AlphaFoldDB" id="A0A9W8ZUS0"/>
<organism evidence="1 2">
    <name type="scientific">Lentinula aciculospora</name>
    <dbReference type="NCBI Taxonomy" id="153920"/>
    <lineage>
        <taxon>Eukaryota</taxon>
        <taxon>Fungi</taxon>
        <taxon>Dikarya</taxon>
        <taxon>Basidiomycota</taxon>
        <taxon>Agaricomycotina</taxon>
        <taxon>Agaricomycetes</taxon>
        <taxon>Agaricomycetidae</taxon>
        <taxon>Agaricales</taxon>
        <taxon>Marasmiineae</taxon>
        <taxon>Omphalotaceae</taxon>
        <taxon>Lentinula</taxon>
    </lineage>
</organism>
<dbReference type="InterPro" id="IPR024079">
    <property type="entry name" value="MetalloPept_cat_dom_sf"/>
</dbReference>
<protein>
    <submittedName>
        <fullName evidence="1">Uncharacterized protein</fullName>
    </submittedName>
</protein>
<dbReference type="Gene3D" id="3.40.390.10">
    <property type="entry name" value="Collagenase (Catalytic Domain)"/>
    <property type="match status" value="1"/>
</dbReference>
<comment type="caution">
    <text evidence="1">The sequence shown here is derived from an EMBL/GenBank/DDBJ whole genome shotgun (WGS) entry which is preliminary data.</text>
</comment>
<proteinExistence type="predicted"/>
<evidence type="ECO:0000313" key="1">
    <source>
        <dbReference type="EMBL" id="KAJ4466275.1"/>
    </source>
</evidence>
<accession>A0A9W8ZUS0</accession>
<dbReference type="GO" id="GO:0008237">
    <property type="term" value="F:metallopeptidase activity"/>
    <property type="evidence" value="ECO:0007669"/>
    <property type="project" value="InterPro"/>
</dbReference>